<dbReference type="Proteomes" id="UP000572817">
    <property type="component" value="Unassembled WGS sequence"/>
</dbReference>
<sequence length="56" mass="5670">MAKRLGIVAGFTALFSLTLGLVTSGELIDMFGASAGFAAVQVVFIGTESGSSNRSD</sequence>
<evidence type="ECO:0000259" key="1">
    <source>
        <dbReference type="Pfam" id="PF20237"/>
    </source>
</evidence>
<proteinExistence type="predicted"/>
<dbReference type="Pfam" id="PF20237">
    <property type="entry name" value="DUF6594"/>
    <property type="match status" value="1"/>
</dbReference>
<protein>
    <recommendedName>
        <fullName evidence="1">DUF6594 domain-containing protein</fullName>
    </recommendedName>
</protein>
<organism evidence="2 3">
    <name type="scientific">Botryosphaeria dothidea</name>
    <dbReference type="NCBI Taxonomy" id="55169"/>
    <lineage>
        <taxon>Eukaryota</taxon>
        <taxon>Fungi</taxon>
        <taxon>Dikarya</taxon>
        <taxon>Ascomycota</taxon>
        <taxon>Pezizomycotina</taxon>
        <taxon>Dothideomycetes</taxon>
        <taxon>Dothideomycetes incertae sedis</taxon>
        <taxon>Botryosphaeriales</taxon>
        <taxon>Botryosphaeriaceae</taxon>
        <taxon>Botryosphaeria</taxon>
    </lineage>
</organism>
<dbReference type="InterPro" id="IPR046529">
    <property type="entry name" value="DUF6594"/>
</dbReference>
<keyword evidence="3" id="KW-1185">Reference proteome</keyword>
<comment type="caution">
    <text evidence="2">The sequence shown here is derived from an EMBL/GenBank/DDBJ whole genome shotgun (WGS) entry which is preliminary data.</text>
</comment>
<dbReference type="AlphaFoldDB" id="A0A8H4IJ33"/>
<gene>
    <name evidence="2" type="ORF">GTA08_BOTSDO09984</name>
</gene>
<evidence type="ECO:0000313" key="3">
    <source>
        <dbReference type="Proteomes" id="UP000572817"/>
    </source>
</evidence>
<dbReference type="EMBL" id="WWBZ02000073">
    <property type="protein sequence ID" value="KAF4302086.1"/>
    <property type="molecule type" value="Genomic_DNA"/>
</dbReference>
<name>A0A8H4IJ33_9PEZI</name>
<dbReference type="OrthoDB" id="5342093at2759"/>
<accession>A0A8H4IJ33</accession>
<reference evidence="2" key="1">
    <citation type="submission" date="2020-04" db="EMBL/GenBank/DDBJ databases">
        <title>Genome Assembly and Annotation of Botryosphaeria dothidea sdau 11-99, a Latent Pathogen of Apple Fruit Ring Rot in China.</title>
        <authorList>
            <person name="Yu C."/>
            <person name="Diao Y."/>
            <person name="Lu Q."/>
            <person name="Zhao J."/>
            <person name="Cui S."/>
            <person name="Peng C."/>
            <person name="He B."/>
            <person name="Liu H."/>
        </authorList>
    </citation>
    <scope>NUCLEOTIDE SEQUENCE [LARGE SCALE GENOMIC DNA]</scope>
    <source>
        <strain evidence="2">Sdau11-99</strain>
    </source>
</reference>
<feature type="domain" description="DUF6594" evidence="1">
    <location>
        <begin position="1"/>
        <end position="42"/>
    </location>
</feature>
<evidence type="ECO:0000313" key="2">
    <source>
        <dbReference type="EMBL" id="KAF4302086.1"/>
    </source>
</evidence>